<reference evidence="2 3" key="1">
    <citation type="submission" date="2020-08" db="EMBL/GenBank/DDBJ databases">
        <title>Sequencing the genomes of 1000 actinobacteria strains.</title>
        <authorList>
            <person name="Klenk H.-P."/>
        </authorList>
    </citation>
    <scope>NUCLEOTIDE SEQUENCE [LARGE SCALE GENOMIC DNA]</scope>
    <source>
        <strain evidence="2 3">DSM 45298</strain>
    </source>
</reference>
<organism evidence="2 3">
    <name type="scientific">Gordonia humi</name>
    <dbReference type="NCBI Taxonomy" id="686429"/>
    <lineage>
        <taxon>Bacteria</taxon>
        <taxon>Bacillati</taxon>
        <taxon>Actinomycetota</taxon>
        <taxon>Actinomycetes</taxon>
        <taxon>Mycobacteriales</taxon>
        <taxon>Gordoniaceae</taxon>
        <taxon>Gordonia</taxon>
    </lineage>
</organism>
<feature type="region of interest" description="Disordered" evidence="1">
    <location>
        <begin position="88"/>
        <end position="142"/>
    </location>
</feature>
<comment type="caution">
    <text evidence="2">The sequence shown here is derived from an EMBL/GenBank/DDBJ whole genome shotgun (WGS) entry which is preliminary data.</text>
</comment>
<sequence length="142" mass="15415">MSSPRQCCRPGCSKLAVATLTFVYAESTAVIGPLAGAEEPHSWDLCAEHADRITVPRGWEMLRVGSGYTQITEDQDLTALADSVREVGSAAPVSRPSFRAHADFDESQRGRHRAAERPSAQAPTTPRPGRRAHLRVLPDPVD</sequence>
<protein>
    <recommendedName>
        <fullName evidence="4">DUF3499 domain-containing protein</fullName>
    </recommendedName>
</protein>
<dbReference type="RefSeq" id="WP_183372152.1">
    <property type="nucleotide sequence ID" value="NZ_BAABHL010000126.1"/>
</dbReference>
<evidence type="ECO:0000256" key="1">
    <source>
        <dbReference type="SAM" id="MobiDB-lite"/>
    </source>
</evidence>
<dbReference type="Proteomes" id="UP000551501">
    <property type="component" value="Unassembled WGS sequence"/>
</dbReference>
<evidence type="ECO:0008006" key="4">
    <source>
        <dbReference type="Google" id="ProtNLM"/>
    </source>
</evidence>
<evidence type="ECO:0000313" key="3">
    <source>
        <dbReference type="Proteomes" id="UP000551501"/>
    </source>
</evidence>
<gene>
    <name evidence="2" type="ORF">BKA16_003826</name>
</gene>
<accession>A0A840F3Q2</accession>
<dbReference type="EMBL" id="JACIFP010000001">
    <property type="protein sequence ID" value="MBB4137274.1"/>
    <property type="molecule type" value="Genomic_DNA"/>
</dbReference>
<keyword evidence="3" id="KW-1185">Reference proteome</keyword>
<dbReference type="InterPro" id="IPR021888">
    <property type="entry name" value="DUF3499"/>
</dbReference>
<evidence type="ECO:0000313" key="2">
    <source>
        <dbReference type="EMBL" id="MBB4137274.1"/>
    </source>
</evidence>
<dbReference type="AlphaFoldDB" id="A0A840F3Q2"/>
<feature type="compositionally biased region" description="Basic and acidic residues" evidence="1">
    <location>
        <begin position="100"/>
        <end position="116"/>
    </location>
</feature>
<dbReference type="Pfam" id="PF12005">
    <property type="entry name" value="DUF3499"/>
    <property type="match status" value="1"/>
</dbReference>
<proteinExistence type="predicted"/>
<name>A0A840F3Q2_9ACTN</name>